<reference evidence="1 2" key="1">
    <citation type="submission" date="2019-03" db="EMBL/GenBank/DDBJ databases">
        <title>Genomic Encyclopedia of Type Strains, Phase IV (KMG-IV): sequencing the most valuable type-strain genomes for metagenomic binning, comparative biology and taxonomic classification.</title>
        <authorList>
            <person name="Goeker M."/>
        </authorList>
    </citation>
    <scope>NUCLEOTIDE SEQUENCE [LARGE SCALE GENOMIC DNA]</scope>
    <source>
        <strain evidence="1 2">DSM 100309</strain>
    </source>
</reference>
<gene>
    <name evidence="1" type="ORF">EDC63_1551</name>
</gene>
<evidence type="ECO:0000313" key="1">
    <source>
        <dbReference type="EMBL" id="TCV77438.1"/>
    </source>
</evidence>
<dbReference type="Proteomes" id="UP000295367">
    <property type="component" value="Unassembled WGS sequence"/>
</dbReference>
<name>A0A4R3XMK4_9PROT</name>
<protein>
    <submittedName>
        <fullName evidence="1">Uncharacterized protein</fullName>
    </submittedName>
</protein>
<organism evidence="1 2">
    <name type="scientific">Sulfurirhabdus autotrophica</name>
    <dbReference type="NCBI Taxonomy" id="1706046"/>
    <lineage>
        <taxon>Bacteria</taxon>
        <taxon>Pseudomonadati</taxon>
        <taxon>Pseudomonadota</taxon>
        <taxon>Betaproteobacteria</taxon>
        <taxon>Nitrosomonadales</taxon>
        <taxon>Sulfuricellaceae</taxon>
        <taxon>Sulfurirhabdus</taxon>
    </lineage>
</organism>
<proteinExistence type="predicted"/>
<dbReference type="EMBL" id="SMCO01000055">
    <property type="protein sequence ID" value="TCV77438.1"/>
    <property type="molecule type" value="Genomic_DNA"/>
</dbReference>
<dbReference type="RefSeq" id="WP_124947101.1">
    <property type="nucleotide sequence ID" value="NZ_SMCO01000055.1"/>
</dbReference>
<accession>A0A4R3XMK4</accession>
<keyword evidence="2" id="KW-1185">Reference proteome</keyword>
<dbReference type="AlphaFoldDB" id="A0A4R3XMK4"/>
<evidence type="ECO:0000313" key="2">
    <source>
        <dbReference type="Proteomes" id="UP000295367"/>
    </source>
</evidence>
<sequence>MLSEANDTRLKRVFPFLWLRKELWTKVEHAERVRIEGLINSMNHEEMSKFQVTRLAEVNSDIRSHVIDKINQLDTVEQVKIIAAHPSIFLKDKAIEFFSQALSFDSAEFRGNKLLLPISGSFNDSDLQRILTGALENTGSYGINQILNAGAIGAFFSGLYTETKSAPLNHKALWVDFWGKIIEKGFPYNTLKELLIEDQYITPEEPEAENYDPIPF</sequence>
<comment type="caution">
    <text evidence="1">The sequence shown here is derived from an EMBL/GenBank/DDBJ whole genome shotgun (WGS) entry which is preliminary data.</text>
</comment>